<evidence type="ECO:0000313" key="2">
    <source>
        <dbReference type="EMBL" id="PYF74016.1"/>
    </source>
</evidence>
<dbReference type="Proteomes" id="UP000248198">
    <property type="component" value="Unassembled WGS sequence"/>
</dbReference>
<gene>
    <name evidence="2" type="ORF">B0O44_104186</name>
</gene>
<organism evidence="2 3">
    <name type="scientific">Pedobacter nutrimenti</name>
    <dbReference type="NCBI Taxonomy" id="1241337"/>
    <lineage>
        <taxon>Bacteria</taxon>
        <taxon>Pseudomonadati</taxon>
        <taxon>Bacteroidota</taxon>
        <taxon>Sphingobacteriia</taxon>
        <taxon>Sphingobacteriales</taxon>
        <taxon>Sphingobacteriaceae</taxon>
        <taxon>Pedobacter</taxon>
    </lineage>
</organism>
<dbReference type="Pfam" id="PF07661">
    <property type="entry name" value="MORN_2"/>
    <property type="match status" value="2"/>
</dbReference>
<dbReference type="Gene3D" id="3.90.930.1">
    <property type="match status" value="1"/>
</dbReference>
<dbReference type="OrthoDB" id="830908at2"/>
<feature type="signal peptide" evidence="1">
    <location>
        <begin position="1"/>
        <end position="19"/>
    </location>
</feature>
<dbReference type="InterPro" id="IPR011652">
    <property type="entry name" value="MORN_2"/>
</dbReference>
<dbReference type="SUPFAM" id="SSF82185">
    <property type="entry name" value="Histone H3 K4-specific methyltransferase SET7/9 N-terminal domain"/>
    <property type="match status" value="1"/>
</dbReference>
<reference evidence="2 3" key="1">
    <citation type="submission" date="2018-06" db="EMBL/GenBank/DDBJ databases">
        <title>Genomic Encyclopedia of Archaeal and Bacterial Type Strains, Phase II (KMG-II): from individual species to whole genera.</title>
        <authorList>
            <person name="Goeker M."/>
        </authorList>
    </citation>
    <scope>NUCLEOTIDE SEQUENCE [LARGE SCALE GENOMIC DNA]</scope>
    <source>
        <strain evidence="2 3">DSM 27372</strain>
    </source>
</reference>
<keyword evidence="1" id="KW-0732">Signal</keyword>
<dbReference type="EMBL" id="QKLU01000004">
    <property type="protein sequence ID" value="PYF74016.1"/>
    <property type="molecule type" value="Genomic_DNA"/>
</dbReference>
<dbReference type="AlphaFoldDB" id="A0A318UCA6"/>
<accession>A0A318UCA6</accession>
<protein>
    <submittedName>
        <fullName evidence="2">MORN repeat protein</fullName>
    </submittedName>
</protein>
<sequence length="233" mass="26876">MKTRLLFLILFFVATAIFAQEKTKYFDANWKPTVKEEMVYYRPEPKAVNGKYFFKDYYKSGKLQFEGFSLSKTEEKFDGEVKYYHENGKLSGTSVFKNGVLNGAVKLYLDNGKISQDAIYKDGKEESIDVYTYKGTPVQGDPIAYDMMTSYRGDDRIKQVVFEGNPKGMRQEMYFNELKALYYGADGKLMGTMIFDLYGNPNNGTLFEFEFNPMRVSAKRIFVEGKEKVASKI</sequence>
<feature type="chain" id="PRO_5016323875" evidence="1">
    <location>
        <begin position="20"/>
        <end position="233"/>
    </location>
</feature>
<proteinExistence type="predicted"/>
<name>A0A318UCA6_9SPHI</name>
<dbReference type="RefSeq" id="WP_110830865.1">
    <property type="nucleotide sequence ID" value="NZ_QKLU01000004.1"/>
</dbReference>
<evidence type="ECO:0000256" key="1">
    <source>
        <dbReference type="SAM" id="SignalP"/>
    </source>
</evidence>
<keyword evidence="3" id="KW-1185">Reference proteome</keyword>
<evidence type="ECO:0000313" key="3">
    <source>
        <dbReference type="Proteomes" id="UP000248198"/>
    </source>
</evidence>
<comment type="caution">
    <text evidence="2">The sequence shown here is derived from an EMBL/GenBank/DDBJ whole genome shotgun (WGS) entry which is preliminary data.</text>
</comment>